<keyword evidence="1" id="KW-0812">Transmembrane</keyword>
<evidence type="ECO:0000313" key="2">
    <source>
        <dbReference type="EMBL" id="TLS67209.1"/>
    </source>
</evidence>
<comment type="caution">
    <text evidence="2">The sequence shown here is derived from an EMBL/GenBank/DDBJ whole genome shotgun (WGS) entry which is preliminary data.</text>
</comment>
<dbReference type="Proteomes" id="UP000306585">
    <property type="component" value="Unassembled WGS sequence"/>
</dbReference>
<keyword evidence="1" id="KW-1133">Transmembrane helix</keyword>
<feature type="transmembrane region" description="Helical" evidence="1">
    <location>
        <begin position="34"/>
        <end position="54"/>
    </location>
</feature>
<protein>
    <submittedName>
        <fullName evidence="2">Uncharacterized protein</fullName>
    </submittedName>
</protein>
<evidence type="ECO:0000313" key="3">
    <source>
        <dbReference type="Proteomes" id="UP000306585"/>
    </source>
</evidence>
<accession>A0A5R9GQK1</accession>
<evidence type="ECO:0000256" key="1">
    <source>
        <dbReference type="SAM" id="Phobius"/>
    </source>
</evidence>
<keyword evidence="1" id="KW-0472">Membrane</keyword>
<feature type="transmembrane region" description="Helical" evidence="1">
    <location>
        <begin position="7"/>
        <end position="28"/>
    </location>
</feature>
<dbReference type="RefSeq" id="WP_009851426.1">
    <property type="nucleotide sequence ID" value="NZ_VBRY01000006.1"/>
</dbReference>
<feature type="transmembrane region" description="Helical" evidence="1">
    <location>
        <begin position="74"/>
        <end position="99"/>
    </location>
</feature>
<reference evidence="2 3" key="1">
    <citation type="journal article" date="2019" name="Appl. Environ. Microbiol.">
        <title>Environmental Evidence and Genomic Insight of Iron-oxidizing Bacteria Preference Towards More Corrosion Resistant Stainless Steel at Higher Salinities.</title>
        <authorList>
            <person name="Garrison C.E."/>
            <person name="Price K.A."/>
            <person name="Field E.K."/>
        </authorList>
    </citation>
    <scope>NUCLEOTIDE SEQUENCE [LARGE SCALE GENOMIC DNA]</scope>
    <source>
        <strain evidence="2 3">P3</strain>
    </source>
</reference>
<keyword evidence="3" id="KW-1185">Reference proteome</keyword>
<name>A0A5R9GQK1_9PROT</name>
<dbReference type="EMBL" id="VBRY01000006">
    <property type="protein sequence ID" value="TLS67209.1"/>
    <property type="molecule type" value="Genomic_DNA"/>
</dbReference>
<dbReference type="AlphaFoldDB" id="A0A5R9GQK1"/>
<organism evidence="2 3">
    <name type="scientific">Mariprofundus erugo</name>
    <dbReference type="NCBI Taxonomy" id="2528639"/>
    <lineage>
        <taxon>Bacteria</taxon>
        <taxon>Pseudomonadati</taxon>
        <taxon>Pseudomonadota</taxon>
        <taxon>Candidatius Mariprofundia</taxon>
        <taxon>Mariprofundales</taxon>
        <taxon>Mariprofundaceae</taxon>
        <taxon>Mariprofundus</taxon>
    </lineage>
</organism>
<proteinExistence type="predicted"/>
<sequence length="100" mass="11659">MTTRAKALLINIFFHFVVLGVGVRLLFFPNLPDGHWFVLLVMTFFMDPIVAYLFGWSMNMRTTVGADAPKSHRFFTFVVGLISYMFIFLIWMGVIGHWYD</sequence>
<gene>
    <name evidence="2" type="ORF">FEF65_07135</name>
</gene>